<organism evidence="2 3">
    <name type="scientific">Nocardioides flavus</name>
    <name type="common">ex Wang et al. 2016</name>
    <dbReference type="NCBI Taxonomy" id="2058780"/>
    <lineage>
        <taxon>Bacteria</taxon>
        <taxon>Bacillati</taxon>
        <taxon>Actinomycetota</taxon>
        <taxon>Actinomycetes</taxon>
        <taxon>Propionibacteriales</taxon>
        <taxon>Nocardioidaceae</taxon>
        <taxon>Nocardioides</taxon>
    </lineage>
</organism>
<gene>
    <name evidence="2" type="ORF">GCM10011376_40790</name>
</gene>
<sequence>MTEDAEVTQPPRTVTARRRPMLKAAGGLAAIAAAGASVRLLDIDSGSRPRPGGLVLETHETSDMASFEMPVDDDSLRAAGTQRWRSAKLDTTTYTMAAFIWAADSEASPSFRIRSRRGGDWGRWTAVPPMHGGQDAGAEGRSEHTGTELLWVGRSIAIQFEVSGARPDKLRLVLLYPRPSIVVDRDSPPGPPRRRRPSRQ</sequence>
<proteinExistence type="predicted"/>
<evidence type="ECO:0000313" key="3">
    <source>
        <dbReference type="Proteomes" id="UP000597341"/>
    </source>
</evidence>
<evidence type="ECO:0000256" key="1">
    <source>
        <dbReference type="SAM" id="MobiDB-lite"/>
    </source>
</evidence>
<comment type="caution">
    <text evidence="2">The sequence shown here is derived from an EMBL/GenBank/DDBJ whole genome shotgun (WGS) entry which is preliminary data.</text>
</comment>
<evidence type="ECO:0008006" key="4">
    <source>
        <dbReference type="Google" id="ProtNLM"/>
    </source>
</evidence>
<name>A0ABQ3HU76_9ACTN</name>
<feature type="region of interest" description="Disordered" evidence="1">
    <location>
        <begin position="181"/>
        <end position="200"/>
    </location>
</feature>
<dbReference type="Proteomes" id="UP000597341">
    <property type="component" value="Unassembled WGS sequence"/>
</dbReference>
<reference evidence="3" key="1">
    <citation type="journal article" date="2019" name="Int. J. Syst. Evol. Microbiol.">
        <title>The Global Catalogue of Microorganisms (GCM) 10K type strain sequencing project: providing services to taxonomists for standard genome sequencing and annotation.</title>
        <authorList>
            <consortium name="The Broad Institute Genomics Platform"/>
            <consortium name="The Broad Institute Genome Sequencing Center for Infectious Disease"/>
            <person name="Wu L."/>
            <person name="Ma J."/>
        </authorList>
    </citation>
    <scope>NUCLEOTIDE SEQUENCE [LARGE SCALE GENOMIC DNA]</scope>
    <source>
        <strain evidence="3">CGMCC 1.12791</strain>
    </source>
</reference>
<accession>A0ABQ3HU76</accession>
<evidence type="ECO:0000313" key="2">
    <source>
        <dbReference type="EMBL" id="GHE19469.1"/>
    </source>
</evidence>
<keyword evidence="3" id="KW-1185">Reference proteome</keyword>
<protein>
    <recommendedName>
        <fullName evidence="4">Tat (Twin-arginine translocation) pathway signal sequence</fullName>
    </recommendedName>
</protein>
<dbReference type="EMBL" id="BNAD01000027">
    <property type="protein sequence ID" value="GHE19469.1"/>
    <property type="molecule type" value="Genomic_DNA"/>
</dbReference>
<dbReference type="RefSeq" id="WP_191281327.1">
    <property type="nucleotide sequence ID" value="NZ_BNAD01000027.1"/>
</dbReference>